<feature type="transmembrane region" description="Helical" evidence="9">
    <location>
        <begin position="125"/>
        <end position="147"/>
    </location>
</feature>
<dbReference type="Pfam" id="PF00528">
    <property type="entry name" value="BPD_transp_1"/>
    <property type="match status" value="1"/>
</dbReference>
<evidence type="ECO:0000256" key="9">
    <source>
        <dbReference type="SAM" id="Phobius"/>
    </source>
</evidence>
<dbReference type="GO" id="GO:0005886">
    <property type="term" value="C:plasma membrane"/>
    <property type="evidence" value="ECO:0007669"/>
    <property type="project" value="UniProtKB-SubCell"/>
</dbReference>
<feature type="transmembrane region" description="Helical" evidence="9">
    <location>
        <begin position="233"/>
        <end position="253"/>
    </location>
</feature>
<dbReference type="InterPro" id="IPR035906">
    <property type="entry name" value="MetI-like_sf"/>
</dbReference>
<keyword evidence="5 9" id="KW-1133">Transmembrane helix</keyword>
<dbReference type="EMBL" id="QKZL01000021">
    <property type="protein sequence ID" value="PZX12875.1"/>
    <property type="molecule type" value="Genomic_DNA"/>
</dbReference>
<evidence type="ECO:0000256" key="6">
    <source>
        <dbReference type="ARBA" id="ARBA00023032"/>
    </source>
</evidence>
<name>A0A2W7MXJ5_9RHOB</name>
<keyword evidence="7 9" id="KW-0472">Membrane</keyword>
<dbReference type="Gene3D" id="1.10.3720.10">
    <property type="entry name" value="MetI-like"/>
    <property type="match status" value="1"/>
</dbReference>
<comment type="function">
    <text evidence="8">Part of the ABC transporter complex CysAWTP (TC 3.A.1.6.1) involved in sulfate/thiosulfate import. Probably responsible for the translocation of the substrate across the membrane.</text>
</comment>
<dbReference type="InterPro" id="IPR005667">
    <property type="entry name" value="Sulph_transpt2"/>
</dbReference>
<gene>
    <name evidence="11" type="ORF">LX81_03426</name>
</gene>
<evidence type="ECO:0000256" key="1">
    <source>
        <dbReference type="ARBA" id="ARBA00004651"/>
    </source>
</evidence>
<dbReference type="PANTHER" id="PTHR30406">
    <property type="entry name" value="SULFATE TRANSPORT SYSTEM PERMEASE PROTEIN"/>
    <property type="match status" value="1"/>
</dbReference>
<feature type="transmembrane region" description="Helical" evidence="9">
    <location>
        <begin position="49"/>
        <end position="75"/>
    </location>
</feature>
<evidence type="ECO:0000256" key="5">
    <source>
        <dbReference type="ARBA" id="ARBA00022989"/>
    </source>
</evidence>
<feature type="domain" description="ABC transmembrane type-1" evidence="10">
    <location>
        <begin position="51"/>
        <end position="254"/>
    </location>
</feature>
<dbReference type="PANTHER" id="PTHR30406:SF1">
    <property type="entry name" value="SULFATE TRANSPORT SYSTEM PERMEASE PROTEIN CYSW"/>
    <property type="match status" value="1"/>
</dbReference>
<comment type="subcellular location">
    <subcellularLocation>
        <location evidence="1">Cell membrane</location>
        <topology evidence="1">Multi-pass membrane protein</topology>
    </subcellularLocation>
</comment>
<keyword evidence="3" id="KW-0813">Transport</keyword>
<dbReference type="InterPro" id="IPR000515">
    <property type="entry name" value="MetI-like"/>
</dbReference>
<evidence type="ECO:0000256" key="8">
    <source>
        <dbReference type="ARBA" id="ARBA00025323"/>
    </source>
</evidence>
<evidence type="ECO:0000256" key="4">
    <source>
        <dbReference type="ARBA" id="ARBA00022692"/>
    </source>
</evidence>
<evidence type="ECO:0000313" key="11">
    <source>
        <dbReference type="EMBL" id="PZX12875.1"/>
    </source>
</evidence>
<dbReference type="PROSITE" id="PS50928">
    <property type="entry name" value="ABC_TM1"/>
    <property type="match status" value="1"/>
</dbReference>
<dbReference type="InterPro" id="IPR011866">
    <property type="entry name" value="CysW_permease"/>
</dbReference>
<evidence type="ECO:0000313" key="12">
    <source>
        <dbReference type="Proteomes" id="UP000248916"/>
    </source>
</evidence>
<evidence type="ECO:0000256" key="2">
    <source>
        <dbReference type="ARBA" id="ARBA00011779"/>
    </source>
</evidence>
<dbReference type="NCBIfam" id="TIGR02140">
    <property type="entry name" value="permease_CysW"/>
    <property type="match status" value="1"/>
</dbReference>
<feature type="transmembrane region" description="Helical" evidence="9">
    <location>
        <begin position="87"/>
        <end position="113"/>
    </location>
</feature>
<protein>
    <submittedName>
        <fullName evidence="11">Sulfate transport system permease protein</fullName>
    </submittedName>
</protein>
<evidence type="ECO:0000256" key="3">
    <source>
        <dbReference type="ARBA" id="ARBA00022448"/>
    </source>
</evidence>
<keyword evidence="12" id="KW-1185">Reference proteome</keyword>
<dbReference type="SUPFAM" id="SSF161098">
    <property type="entry name" value="MetI-like"/>
    <property type="match status" value="1"/>
</dbReference>
<dbReference type="NCBIfam" id="TIGR00969">
    <property type="entry name" value="3a0106s02"/>
    <property type="match status" value="1"/>
</dbReference>
<evidence type="ECO:0000259" key="10">
    <source>
        <dbReference type="PROSITE" id="PS50928"/>
    </source>
</evidence>
<sequence length="268" mass="28122">MMARAVLIALALAFSVLFIVLPVAAIFTRAFADGPGAWIAAVTEPETLAAIRLTVLTALIVVPVNIVFGLAAAWAIARFRFPGRRALLVLIEVPFAISPIIAGLCFLLVYGAYGPVGGALQPLGIQLMFNLTGIVLVSLFVTCPFVMREVLPALSVSGEDEEHAALTLGASGWQVFRLVTLPNITWPLVYGAILATARAIGEFGAVSVVSGAIRGQTMTLPLQIELLYNDYNTTAAFAAATVLALLALVTLVLRGIVDAIQPARGATP</sequence>
<proteinExistence type="predicted"/>
<organism evidence="11 12">
    <name type="scientific">Palleronia aestuarii</name>
    <dbReference type="NCBI Taxonomy" id="568105"/>
    <lineage>
        <taxon>Bacteria</taxon>
        <taxon>Pseudomonadati</taxon>
        <taxon>Pseudomonadota</taxon>
        <taxon>Alphaproteobacteria</taxon>
        <taxon>Rhodobacterales</taxon>
        <taxon>Roseobacteraceae</taxon>
        <taxon>Palleronia</taxon>
    </lineage>
</organism>
<comment type="subunit">
    <text evidence="2">The complex is composed of two ATP-binding proteins (CysA), two transmembrane proteins (CysT and CysW) and a solute-binding protein (CysP).</text>
</comment>
<dbReference type="GO" id="GO:0015419">
    <property type="term" value="F:ABC-type sulfate transporter activity"/>
    <property type="evidence" value="ECO:0007669"/>
    <property type="project" value="InterPro"/>
</dbReference>
<evidence type="ECO:0000256" key="7">
    <source>
        <dbReference type="ARBA" id="ARBA00023136"/>
    </source>
</evidence>
<dbReference type="Proteomes" id="UP000248916">
    <property type="component" value="Unassembled WGS sequence"/>
</dbReference>
<keyword evidence="6" id="KW-0764">Sulfate transport</keyword>
<reference evidence="11 12" key="1">
    <citation type="submission" date="2018-06" db="EMBL/GenBank/DDBJ databases">
        <title>Genomic Encyclopedia of Archaeal and Bacterial Type Strains, Phase II (KMG-II): from individual species to whole genera.</title>
        <authorList>
            <person name="Goeker M."/>
        </authorList>
    </citation>
    <scope>NUCLEOTIDE SEQUENCE [LARGE SCALE GENOMIC DNA]</scope>
    <source>
        <strain evidence="11 12">DSM 22009</strain>
    </source>
</reference>
<keyword evidence="4 9" id="KW-0812">Transmembrane</keyword>
<comment type="caution">
    <text evidence="11">The sequence shown here is derived from an EMBL/GenBank/DDBJ whole genome shotgun (WGS) entry which is preliminary data.</text>
</comment>
<accession>A0A2W7MXJ5</accession>
<dbReference type="CDD" id="cd06261">
    <property type="entry name" value="TM_PBP2"/>
    <property type="match status" value="1"/>
</dbReference>
<dbReference type="AlphaFoldDB" id="A0A2W7MXJ5"/>